<evidence type="ECO:0008006" key="3">
    <source>
        <dbReference type="Google" id="ProtNLM"/>
    </source>
</evidence>
<dbReference type="Proteomes" id="UP001152607">
    <property type="component" value="Unassembled WGS sequence"/>
</dbReference>
<dbReference type="InterPro" id="IPR032710">
    <property type="entry name" value="NTF2-like_dom_sf"/>
</dbReference>
<evidence type="ECO:0000313" key="1">
    <source>
        <dbReference type="EMBL" id="CAI6335044.1"/>
    </source>
</evidence>
<dbReference type="InterPro" id="IPR009959">
    <property type="entry name" value="Cyclase_SnoaL-like"/>
</dbReference>
<dbReference type="EMBL" id="CAOQHR010000005">
    <property type="protein sequence ID" value="CAI6335044.1"/>
    <property type="molecule type" value="Genomic_DNA"/>
</dbReference>
<name>A0A9W4XK97_9PLEO</name>
<dbReference type="PANTHER" id="PTHR38436:SF3">
    <property type="entry name" value="CARBOXYMETHYLENEBUTENOLIDASE-RELATED"/>
    <property type="match status" value="1"/>
</dbReference>
<dbReference type="Gene3D" id="3.10.450.50">
    <property type="match status" value="1"/>
</dbReference>
<sequence length="389" mass="42826">MSFTSPSQTGTTTGFLSFNSHPPRIYLTAPSDHTPERALLEWRDEGYEASYLPYNPDAQASYIHTIKTLHENLKLGENYAIVCYGDAASVVLKTALKPLAHCCAIVAYYPPILPSPKAKFSSQTRIQIHVAGLSQVSPPSELCEFQVYRYESCAMGLADPSADTYSEVEANLAGSRTLGCLRKAFKLDVDLEPIVNAAHKAKYQDEVPERASMAVVKSMTQNSPHVTIVPTLEGGIGRRSLEEFYREYFVPSLVEDFSMRLISRTIGVDRVVDEMVISFTHSDEVDWILPGVPATNKKVEIAIVSIITVRGGKLVSEHMYWDNASVLYQVGLLERSLIPKAFKDKGLKHLPVVGAAAAHTLIKPKQGEYNGLLREAGLLPDSSTQTNGH</sequence>
<proteinExistence type="predicted"/>
<organism evidence="1 2">
    <name type="scientific">Periconia digitata</name>
    <dbReference type="NCBI Taxonomy" id="1303443"/>
    <lineage>
        <taxon>Eukaryota</taxon>
        <taxon>Fungi</taxon>
        <taxon>Dikarya</taxon>
        <taxon>Ascomycota</taxon>
        <taxon>Pezizomycotina</taxon>
        <taxon>Dothideomycetes</taxon>
        <taxon>Pleosporomycetidae</taxon>
        <taxon>Pleosporales</taxon>
        <taxon>Massarineae</taxon>
        <taxon>Periconiaceae</taxon>
        <taxon>Periconia</taxon>
    </lineage>
</organism>
<protein>
    <recommendedName>
        <fullName evidence="3">Dienelactone hydrolase</fullName>
    </recommendedName>
</protein>
<dbReference type="GO" id="GO:0030638">
    <property type="term" value="P:polyketide metabolic process"/>
    <property type="evidence" value="ECO:0007669"/>
    <property type="project" value="InterPro"/>
</dbReference>
<gene>
    <name evidence="1" type="ORF">PDIGIT_LOCUS8119</name>
</gene>
<evidence type="ECO:0000313" key="2">
    <source>
        <dbReference type="Proteomes" id="UP001152607"/>
    </source>
</evidence>
<comment type="caution">
    <text evidence="1">The sequence shown here is derived from an EMBL/GenBank/DDBJ whole genome shotgun (WGS) entry which is preliminary data.</text>
</comment>
<dbReference type="OrthoDB" id="5440at2759"/>
<keyword evidence="2" id="KW-1185">Reference proteome</keyword>
<dbReference type="AlphaFoldDB" id="A0A9W4XK97"/>
<dbReference type="PANTHER" id="PTHR38436">
    <property type="entry name" value="POLYKETIDE CYCLASE SNOAL-LIKE DOMAIN"/>
    <property type="match status" value="1"/>
</dbReference>
<dbReference type="SUPFAM" id="SSF54427">
    <property type="entry name" value="NTF2-like"/>
    <property type="match status" value="1"/>
</dbReference>
<reference evidence="1" key="1">
    <citation type="submission" date="2023-01" db="EMBL/GenBank/DDBJ databases">
        <authorList>
            <person name="Van Ghelder C."/>
            <person name="Rancurel C."/>
        </authorList>
    </citation>
    <scope>NUCLEOTIDE SEQUENCE</scope>
    <source>
        <strain evidence="1">CNCM I-4278</strain>
    </source>
</reference>
<accession>A0A9W4XK97</accession>